<comment type="caution">
    <text evidence="15">The sequence shown here is derived from an EMBL/GenBank/DDBJ whole genome shotgun (WGS) entry which is preliminary data.</text>
</comment>
<dbReference type="InterPro" id="IPR013656">
    <property type="entry name" value="PAS_4"/>
</dbReference>
<dbReference type="EMBL" id="JACTNF010000002">
    <property type="protein sequence ID" value="MBO1073475.1"/>
    <property type="molecule type" value="Genomic_DNA"/>
</dbReference>
<evidence type="ECO:0000256" key="5">
    <source>
        <dbReference type="ARBA" id="ARBA00022643"/>
    </source>
</evidence>
<evidence type="ECO:0000256" key="10">
    <source>
        <dbReference type="ARBA" id="ARBA00022840"/>
    </source>
</evidence>
<name>A0ABS3K971_9PROT</name>
<reference evidence="15 16" key="1">
    <citation type="submission" date="2020-09" db="EMBL/GenBank/DDBJ databases">
        <title>Roseomonas.</title>
        <authorList>
            <person name="Zhu W."/>
        </authorList>
    </citation>
    <scope>NUCLEOTIDE SEQUENCE [LARGE SCALE GENOMIC DNA]</scope>
    <source>
        <strain evidence="15 16">1311</strain>
    </source>
</reference>
<keyword evidence="3 12" id="KW-0597">Phosphoprotein</keyword>
<keyword evidence="10" id="KW-0067">ATP-binding</keyword>
<dbReference type="EC" id="2.7.13.3" evidence="2"/>
<keyword evidence="7" id="KW-0677">Repeat</keyword>
<dbReference type="PANTHER" id="PTHR41523">
    <property type="entry name" value="TWO-COMPONENT SYSTEM SENSOR PROTEIN"/>
    <property type="match status" value="1"/>
</dbReference>
<feature type="domain" description="PAC" evidence="14">
    <location>
        <begin position="97"/>
        <end position="149"/>
    </location>
</feature>
<dbReference type="RefSeq" id="WP_207445095.1">
    <property type="nucleotide sequence ID" value="NZ_CP061091.1"/>
</dbReference>
<dbReference type="Gene3D" id="3.40.50.2300">
    <property type="match status" value="1"/>
</dbReference>
<dbReference type="Gene3D" id="3.30.565.10">
    <property type="entry name" value="Histidine kinase-like ATPase, C-terminal domain"/>
    <property type="match status" value="1"/>
</dbReference>
<evidence type="ECO:0000256" key="4">
    <source>
        <dbReference type="ARBA" id="ARBA00022630"/>
    </source>
</evidence>
<dbReference type="PROSITE" id="PS50113">
    <property type="entry name" value="PAC"/>
    <property type="match status" value="1"/>
</dbReference>
<dbReference type="InterPro" id="IPR000014">
    <property type="entry name" value="PAS"/>
</dbReference>
<dbReference type="Proteomes" id="UP001518990">
    <property type="component" value="Unassembled WGS sequence"/>
</dbReference>
<dbReference type="CDD" id="cd00130">
    <property type="entry name" value="PAS"/>
    <property type="match status" value="1"/>
</dbReference>
<dbReference type="Pfam" id="PF08448">
    <property type="entry name" value="PAS_4"/>
    <property type="match status" value="2"/>
</dbReference>
<keyword evidence="4" id="KW-0285">Flavoprotein</keyword>
<dbReference type="InterPro" id="IPR036890">
    <property type="entry name" value="HATPase_C_sf"/>
</dbReference>
<evidence type="ECO:0000256" key="2">
    <source>
        <dbReference type="ARBA" id="ARBA00012438"/>
    </source>
</evidence>
<sequence length="615" mass="66304">MPLAFTRYSSRHDAAAPVSDAASPGFLEAIGIAAYTTDAQGFLSGYNEAAAQLWGRRPALEEDRWCGSWQLLRPDGEPMPHDQCPMALALREGRAIHGLEAVMLRPDGMRIPFASYPAPLRDPAGRLIGAVNLLIDISDRKAAEATSANSEARLRALFETTPECITLVGPDGRLLQINPAGLQMIEADSGAAVHGVQIGLLIAPEHRAEWHAHHERVCRGEALQWEFDIIGLRGTRRRMEVHATPLQMPDGRFAQLAIARDFTGRKLAEERQRLLMREVDHRAKNVLAVALSLVRLTRAEDPRHFAKAVEGRVAALANAHSLLAAEGWSGAELRQVVQAELTHHLAAGRADLHGASLRLVPSTVQPLSLVLHELATNATRYGAFSTPEGRVTVSWQINLAAESFELRWLERGGPRLLAPPSRRGFGSNLIEATVQGQLGGEIGYFWEEEGLRCEVTLGLEHLLPQGTSASMEMEQGTGAATPETPPLAGRRVLVVEDEALIAAEIGAVLRSAGCCVLGPAATVEQAMRLAETSAIDLAVLDVNLGGQASFPVADLLARRGVPVVFATGYGDLPDWRPPAGPSMMLHKPLRQGELEAALSRMLALAVRSRELAAVG</sequence>
<dbReference type="PROSITE" id="PS50110">
    <property type="entry name" value="RESPONSE_REGULATORY"/>
    <property type="match status" value="1"/>
</dbReference>
<dbReference type="InterPro" id="IPR001789">
    <property type="entry name" value="Sig_transdc_resp-reg_receiver"/>
</dbReference>
<keyword evidence="6" id="KW-0808">Transferase</keyword>
<feature type="domain" description="Response regulatory" evidence="13">
    <location>
        <begin position="491"/>
        <end position="602"/>
    </location>
</feature>
<dbReference type="SMART" id="SM00448">
    <property type="entry name" value="REC"/>
    <property type="match status" value="1"/>
</dbReference>
<evidence type="ECO:0000256" key="7">
    <source>
        <dbReference type="ARBA" id="ARBA00022737"/>
    </source>
</evidence>
<dbReference type="InterPro" id="IPR011102">
    <property type="entry name" value="Sig_transdc_His_kinase_HWE"/>
</dbReference>
<keyword evidence="16" id="KW-1185">Reference proteome</keyword>
<gene>
    <name evidence="15" type="ORF">IAI60_02495</name>
</gene>
<protein>
    <recommendedName>
        <fullName evidence="2">histidine kinase</fullName>
        <ecNumber evidence="2">2.7.13.3</ecNumber>
    </recommendedName>
</protein>
<dbReference type="InterPro" id="IPR000700">
    <property type="entry name" value="PAS-assoc_C"/>
</dbReference>
<keyword evidence="11" id="KW-0843">Virulence</keyword>
<dbReference type="PANTHER" id="PTHR41523:SF8">
    <property type="entry name" value="ETHYLENE RESPONSE SENSOR PROTEIN"/>
    <property type="match status" value="1"/>
</dbReference>
<evidence type="ECO:0000256" key="6">
    <source>
        <dbReference type="ARBA" id="ARBA00022679"/>
    </source>
</evidence>
<organism evidence="15 16">
    <name type="scientific">Roseomonas marmotae</name>
    <dbReference type="NCBI Taxonomy" id="2768161"/>
    <lineage>
        <taxon>Bacteria</taxon>
        <taxon>Pseudomonadati</taxon>
        <taxon>Pseudomonadota</taxon>
        <taxon>Alphaproteobacteria</taxon>
        <taxon>Acetobacterales</taxon>
        <taxon>Roseomonadaceae</taxon>
        <taxon>Roseomonas</taxon>
    </lineage>
</organism>
<evidence type="ECO:0000313" key="15">
    <source>
        <dbReference type="EMBL" id="MBO1073475.1"/>
    </source>
</evidence>
<dbReference type="Gene3D" id="3.30.450.20">
    <property type="entry name" value="PAS domain"/>
    <property type="match status" value="2"/>
</dbReference>
<evidence type="ECO:0000256" key="1">
    <source>
        <dbReference type="ARBA" id="ARBA00000085"/>
    </source>
</evidence>
<feature type="modified residue" description="4-aspartylphosphate" evidence="12">
    <location>
        <position position="541"/>
    </location>
</feature>
<dbReference type="Pfam" id="PF07536">
    <property type="entry name" value="HWE_HK"/>
    <property type="match status" value="1"/>
</dbReference>
<evidence type="ECO:0000256" key="11">
    <source>
        <dbReference type="ARBA" id="ARBA00023026"/>
    </source>
</evidence>
<evidence type="ECO:0000259" key="14">
    <source>
        <dbReference type="PROSITE" id="PS50113"/>
    </source>
</evidence>
<evidence type="ECO:0000256" key="8">
    <source>
        <dbReference type="ARBA" id="ARBA00022741"/>
    </source>
</evidence>
<dbReference type="SUPFAM" id="SSF52172">
    <property type="entry name" value="CheY-like"/>
    <property type="match status" value="1"/>
</dbReference>
<evidence type="ECO:0000259" key="13">
    <source>
        <dbReference type="PROSITE" id="PS50110"/>
    </source>
</evidence>
<dbReference type="SUPFAM" id="SSF55785">
    <property type="entry name" value="PYP-like sensor domain (PAS domain)"/>
    <property type="match status" value="2"/>
</dbReference>
<keyword evidence="5" id="KW-0288">FMN</keyword>
<dbReference type="SMART" id="SM00091">
    <property type="entry name" value="PAS"/>
    <property type="match status" value="2"/>
</dbReference>
<evidence type="ECO:0000313" key="16">
    <source>
        <dbReference type="Proteomes" id="UP001518990"/>
    </source>
</evidence>
<comment type="catalytic activity">
    <reaction evidence="1">
        <text>ATP + protein L-histidine = ADP + protein N-phospho-L-histidine.</text>
        <dbReference type="EC" id="2.7.13.3"/>
    </reaction>
</comment>
<keyword evidence="8" id="KW-0547">Nucleotide-binding</keyword>
<keyword evidence="9" id="KW-0418">Kinase</keyword>
<dbReference type="NCBIfam" id="TIGR00229">
    <property type="entry name" value="sensory_box"/>
    <property type="match status" value="1"/>
</dbReference>
<dbReference type="Pfam" id="PF00072">
    <property type="entry name" value="Response_reg"/>
    <property type="match status" value="1"/>
</dbReference>
<dbReference type="InterPro" id="IPR011006">
    <property type="entry name" value="CheY-like_superfamily"/>
</dbReference>
<evidence type="ECO:0000256" key="9">
    <source>
        <dbReference type="ARBA" id="ARBA00022777"/>
    </source>
</evidence>
<accession>A0ABS3K971</accession>
<dbReference type="InterPro" id="IPR035965">
    <property type="entry name" value="PAS-like_dom_sf"/>
</dbReference>
<dbReference type="SMART" id="SM00911">
    <property type="entry name" value="HWE_HK"/>
    <property type="match status" value="1"/>
</dbReference>
<proteinExistence type="predicted"/>
<evidence type="ECO:0000256" key="12">
    <source>
        <dbReference type="PROSITE-ProRule" id="PRU00169"/>
    </source>
</evidence>
<evidence type="ECO:0000256" key="3">
    <source>
        <dbReference type="ARBA" id="ARBA00022553"/>
    </source>
</evidence>